<proteinExistence type="predicted"/>
<sequence>MKTIKVGLLGLGNIGTGTYKTLEMNKRQIESTTGVSIEITKILEKDVNRKRDITVTPQQFTQNPDDIFLDPSIDIVIELLGGIEPASTFMLKALQNKKHVVTANKAAVAANYDAFMDAAKENQVMFRYEASVGGGIPILNTLASDLLANEFEEILGIVNGTTNYILTQMTEYGLNYADVLKVAQEKGFAEADPTADVEGIDVANKLSILISLVFGIRVAPQEIPTAGISNISKEDIKLADQFGYKIKLLATAKKVGNQLEAHVQPAFVPKDHPLASVSNEFNAIFVTGNAVDDLMFYGKGAGPLPTGSAVMGDVIEISRAIAKGAAFDHYAETKAKKMLRYVGEGQNKYYVNMMAKDVPGVLGSIATTFGSCGIGVDSVLQLSREVNERREVPLVFILHEVTRARLDEALDKIGKSQFASEIKSIIRVM</sequence>
<organism evidence="1 2">
    <name type="scientific">Anoxybacterium hadale</name>
    <dbReference type="NCBI Taxonomy" id="3408580"/>
    <lineage>
        <taxon>Bacteria</taxon>
        <taxon>Bacillati</taxon>
        <taxon>Bacillota</taxon>
        <taxon>Clostridia</taxon>
        <taxon>Peptostreptococcales</taxon>
        <taxon>Anaerovoracaceae</taxon>
        <taxon>Anoxybacterium</taxon>
    </lineage>
</organism>
<gene>
    <name evidence="1" type="ORF">FRZ06_03215</name>
</gene>
<dbReference type="Proteomes" id="UP000594014">
    <property type="component" value="Chromosome"/>
</dbReference>
<keyword evidence="2" id="KW-1185">Reference proteome</keyword>
<evidence type="ECO:0000313" key="2">
    <source>
        <dbReference type="Proteomes" id="UP000594014"/>
    </source>
</evidence>
<name>A0ACD1A7U0_9FIRM</name>
<evidence type="ECO:0000313" key="1">
    <source>
        <dbReference type="EMBL" id="QOX62439.1"/>
    </source>
</evidence>
<protein>
    <submittedName>
        <fullName evidence="1">Homoserine dehydrogenase</fullName>
    </submittedName>
</protein>
<dbReference type="EMBL" id="CP042469">
    <property type="protein sequence ID" value="QOX62439.1"/>
    <property type="molecule type" value="Genomic_DNA"/>
</dbReference>
<accession>A0ACD1A7U0</accession>
<reference evidence="1" key="1">
    <citation type="submission" date="2019-08" db="EMBL/GenBank/DDBJ databases">
        <title>Genome sequence of Clostridiales bacterium MT110.</title>
        <authorList>
            <person name="Cao J."/>
        </authorList>
    </citation>
    <scope>NUCLEOTIDE SEQUENCE</scope>
    <source>
        <strain evidence="1">MT110</strain>
    </source>
</reference>